<protein>
    <submittedName>
        <fullName evidence="3">Rare lipoprotein A</fullName>
    </submittedName>
</protein>
<dbReference type="GO" id="GO:0042834">
    <property type="term" value="F:peptidoglycan binding"/>
    <property type="evidence" value="ECO:0007669"/>
    <property type="project" value="InterPro"/>
</dbReference>
<dbReference type="InterPro" id="IPR036680">
    <property type="entry name" value="SPOR-like_sf"/>
</dbReference>
<dbReference type="AlphaFoldDB" id="A0A0W0UNA5"/>
<evidence type="ECO:0000259" key="2">
    <source>
        <dbReference type="PROSITE" id="PS51724"/>
    </source>
</evidence>
<sequence length="358" mass="38810">MRAVCVYVSMISASLLTTVAANSATPVNTPGSSVKVIQGLSNAQHFQAPSNGQFYVQAGTFRSAKNAETYKNQLAEKFHHPVRVKTQGNSHMVLIGPINSAAEVRRLGGGAEVRSVPVEQPVVGSPNRFEVLGALGIANLRADNSRLGVTSFEIDTLVPNNNKWNTFAAQLGVGYVYYFGDAQRHSDEVQWFPSIEPQVNGYYLDGNSSIQGEVWRFESSEFNGLSFKSSVQSTRLMFDTALTIVSRQYYSLYVIGGIGNAWNRLSYKDSDNEDGSCSIGNLNLNSRTHSNFAWEAGGGLMYSYNDRVALTLQYLYTDLGEAGSSASGTFGSISLPVIVPPRFDLSAQTVSLGIHVAV</sequence>
<reference evidence="3 4" key="1">
    <citation type="submission" date="2015-11" db="EMBL/GenBank/DDBJ databases">
        <title>Genomic analysis of 38 Legionella species identifies large and diverse effector repertoires.</title>
        <authorList>
            <person name="Burstein D."/>
            <person name="Amaro F."/>
            <person name="Zusman T."/>
            <person name="Lifshitz Z."/>
            <person name="Cohen O."/>
            <person name="Gilbert J.A."/>
            <person name="Pupko T."/>
            <person name="Shuman H.A."/>
            <person name="Segal G."/>
        </authorList>
    </citation>
    <scope>NUCLEOTIDE SEQUENCE [LARGE SCALE GENOMIC DNA]</scope>
    <source>
        <strain evidence="3 4">JA-26-G1-E2</strain>
    </source>
</reference>
<dbReference type="InterPro" id="IPR007730">
    <property type="entry name" value="SPOR-like_dom"/>
</dbReference>
<dbReference type="OrthoDB" id="5639135at2"/>
<name>A0A0W0UNA5_9GAMM</name>
<keyword evidence="1" id="KW-0732">Signal</keyword>
<accession>A0A0W0UNA5</accession>
<evidence type="ECO:0000313" key="3">
    <source>
        <dbReference type="EMBL" id="KTD09354.1"/>
    </source>
</evidence>
<dbReference type="PATRIC" id="fig|455.5.peg.750"/>
<evidence type="ECO:0000313" key="4">
    <source>
        <dbReference type="Proteomes" id="UP000054715"/>
    </source>
</evidence>
<dbReference type="PROSITE" id="PS51724">
    <property type="entry name" value="SPOR"/>
    <property type="match status" value="1"/>
</dbReference>
<dbReference type="SUPFAM" id="SSF56925">
    <property type="entry name" value="OMPA-like"/>
    <property type="match status" value="1"/>
</dbReference>
<dbReference type="SUPFAM" id="SSF110997">
    <property type="entry name" value="Sporulation related repeat"/>
    <property type="match status" value="1"/>
</dbReference>
<dbReference type="EMBL" id="LNYG01000012">
    <property type="protein sequence ID" value="KTD09354.1"/>
    <property type="molecule type" value="Genomic_DNA"/>
</dbReference>
<evidence type="ECO:0000256" key="1">
    <source>
        <dbReference type="SAM" id="SignalP"/>
    </source>
</evidence>
<dbReference type="Gene3D" id="2.40.160.20">
    <property type="match status" value="1"/>
</dbReference>
<feature type="domain" description="SPOR" evidence="2">
    <location>
        <begin position="48"/>
        <end position="125"/>
    </location>
</feature>
<feature type="chain" id="PRO_5006914202" evidence="1">
    <location>
        <begin position="24"/>
        <end position="358"/>
    </location>
</feature>
<dbReference type="Pfam" id="PF05036">
    <property type="entry name" value="SPOR"/>
    <property type="match status" value="1"/>
</dbReference>
<feature type="signal peptide" evidence="1">
    <location>
        <begin position="1"/>
        <end position="23"/>
    </location>
</feature>
<organism evidence="3 4">
    <name type="scientific">Legionella jamestowniensis</name>
    <dbReference type="NCBI Taxonomy" id="455"/>
    <lineage>
        <taxon>Bacteria</taxon>
        <taxon>Pseudomonadati</taxon>
        <taxon>Pseudomonadota</taxon>
        <taxon>Gammaproteobacteria</taxon>
        <taxon>Legionellales</taxon>
        <taxon>Legionellaceae</taxon>
        <taxon>Legionella</taxon>
    </lineage>
</organism>
<proteinExistence type="predicted"/>
<keyword evidence="3" id="KW-0449">Lipoprotein</keyword>
<dbReference type="InterPro" id="IPR011250">
    <property type="entry name" value="OMP/PagP_B-barrel"/>
</dbReference>
<dbReference type="Proteomes" id="UP000054715">
    <property type="component" value="Unassembled WGS sequence"/>
</dbReference>
<dbReference type="RefSeq" id="WP_058448753.1">
    <property type="nucleotide sequence ID" value="NZ_CAAAJF010000006.1"/>
</dbReference>
<gene>
    <name evidence="3" type="ORF">Ljam_0704</name>
</gene>
<comment type="caution">
    <text evidence="3">The sequence shown here is derived from an EMBL/GenBank/DDBJ whole genome shotgun (WGS) entry which is preliminary data.</text>
</comment>
<dbReference type="Gene3D" id="3.30.70.1070">
    <property type="entry name" value="Sporulation related repeat"/>
    <property type="match status" value="1"/>
</dbReference>